<reference evidence="4" key="1">
    <citation type="journal article" date="2021" name="PeerJ">
        <title>Extensive microbial diversity within the chicken gut microbiome revealed by metagenomics and culture.</title>
        <authorList>
            <person name="Gilroy R."/>
            <person name="Ravi A."/>
            <person name="Getino M."/>
            <person name="Pursley I."/>
            <person name="Horton D.L."/>
            <person name="Alikhan N.F."/>
            <person name="Baker D."/>
            <person name="Gharbi K."/>
            <person name="Hall N."/>
            <person name="Watson M."/>
            <person name="Adriaenssens E.M."/>
            <person name="Foster-Nyarko E."/>
            <person name="Jarju S."/>
            <person name="Secka A."/>
            <person name="Antonio M."/>
            <person name="Oren A."/>
            <person name="Chaudhuri R.R."/>
            <person name="La Ragione R."/>
            <person name="Hildebrand F."/>
            <person name="Pallen M.J."/>
        </authorList>
    </citation>
    <scope>NUCLEOTIDE SEQUENCE</scope>
    <source>
        <strain evidence="4">CHK179-5677</strain>
    </source>
</reference>
<evidence type="ECO:0000256" key="1">
    <source>
        <dbReference type="SAM" id="Coils"/>
    </source>
</evidence>
<dbReference type="InterPro" id="IPR032834">
    <property type="entry name" value="NatK-like_C"/>
</dbReference>
<keyword evidence="4" id="KW-0547">Nucleotide-binding</keyword>
<keyword evidence="2" id="KW-1133">Transmembrane helix</keyword>
<keyword evidence="4" id="KW-0067">ATP-binding</keyword>
<keyword evidence="2" id="KW-0472">Membrane</keyword>
<dbReference type="InterPro" id="IPR036890">
    <property type="entry name" value="HATPase_C_sf"/>
</dbReference>
<organism evidence="4 5">
    <name type="scientific">Pseudoflavonifractor capillosus</name>
    <dbReference type="NCBI Taxonomy" id="106588"/>
    <lineage>
        <taxon>Bacteria</taxon>
        <taxon>Bacillati</taxon>
        <taxon>Bacillota</taxon>
        <taxon>Clostridia</taxon>
        <taxon>Eubacteriales</taxon>
        <taxon>Oscillospiraceae</taxon>
        <taxon>Pseudoflavonifractor</taxon>
    </lineage>
</organism>
<feature type="coiled-coil region" evidence="1">
    <location>
        <begin position="247"/>
        <end position="304"/>
    </location>
</feature>
<feature type="transmembrane region" description="Helical" evidence="2">
    <location>
        <begin position="169"/>
        <end position="190"/>
    </location>
</feature>
<evidence type="ECO:0000259" key="3">
    <source>
        <dbReference type="Pfam" id="PF14501"/>
    </source>
</evidence>
<dbReference type="RefSeq" id="WP_295368807.1">
    <property type="nucleotide sequence ID" value="NZ_DYUC01000105.1"/>
</dbReference>
<sequence length="444" mass="49662">MNGELLGNIPRIHTALAEWIACMFCVVQLPNRFHGPKLWAASGGFLAVLCAFLELTGDLPVGWFLPCILASALIMFGFLACCCKIPLPNAAYCCVRAFIIAEFAASLEWQLYSYYWYAVAGGEDTGALVRWAFLLGTYFVVFGLLYLLDFRRRSSDVALQAAQLTARELWSSVAIGAAIYGLSNLSYVTVNTPFSGQGVYEIFNIRTLVDLGGIAILHAYHVQLSELHARREVDALQNVLHAQYTQYQQSQESIELINRKYHDLKHQIAVLRSEADTEKKNAYLDRMEEEIRAYEAQNKTGNQVLDTVLTSKSLYCQQHNISLTSVVDGTLLNFMDEMDLCTLFGNALDNAIESVEKVQDLEKRLIHLSVARQKAFVHVRLENTYAGELKFEGDLPVTTKADSRNHGYGLKSIRQTAKKYGGSATVAARGEWFELRVLIPLNGM</sequence>
<dbReference type="AlphaFoldDB" id="A0A921STL3"/>
<dbReference type="GO" id="GO:0042802">
    <property type="term" value="F:identical protein binding"/>
    <property type="evidence" value="ECO:0007669"/>
    <property type="project" value="TreeGrafter"/>
</dbReference>
<feature type="domain" description="Sensor histidine kinase NatK-like C-terminal" evidence="3">
    <location>
        <begin position="336"/>
        <end position="440"/>
    </location>
</feature>
<feature type="transmembrane region" description="Helical" evidence="2">
    <location>
        <begin position="90"/>
        <end position="107"/>
    </location>
</feature>
<dbReference type="CDD" id="cd16935">
    <property type="entry name" value="HATPase_AgrC-ComD-like"/>
    <property type="match status" value="1"/>
</dbReference>
<keyword evidence="1" id="KW-0175">Coiled coil</keyword>
<evidence type="ECO:0000313" key="4">
    <source>
        <dbReference type="EMBL" id="HJG87412.1"/>
    </source>
</evidence>
<dbReference type="GO" id="GO:0005524">
    <property type="term" value="F:ATP binding"/>
    <property type="evidence" value="ECO:0007669"/>
    <property type="project" value="UniProtKB-KW"/>
</dbReference>
<dbReference type="Proteomes" id="UP000760668">
    <property type="component" value="Unassembled WGS sequence"/>
</dbReference>
<dbReference type="PANTHER" id="PTHR40448:SF1">
    <property type="entry name" value="TWO-COMPONENT SENSOR HISTIDINE KINASE"/>
    <property type="match status" value="1"/>
</dbReference>
<dbReference type="SUPFAM" id="SSF55874">
    <property type="entry name" value="ATPase domain of HSP90 chaperone/DNA topoisomerase II/histidine kinase"/>
    <property type="match status" value="1"/>
</dbReference>
<evidence type="ECO:0000256" key="2">
    <source>
        <dbReference type="SAM" id="Phobius"/>
    </source>
</evidence>
<name>A0A921STL3_9FIRM</name>
<dbReference type="Pfam" id="PF14501">
    <property type="entry name" value="HATPase_c_5"/>
    <property type="match status" value="1"/>
</dbReference>
<feature type="transmembrane region" description="Helical" evidence="2">
    <location>
        <begin position="127"/>
        <end position="148"/>
    </location>
</feature>
<dbReference type="PANTHER" id="PTHR40448">
    <property type="entry name" value="TWO-COMPONENT SENSOR HISTIDINE KINASE"/>
    <property type="match status" value="1"/>
</dbReference>
<dbReference type="Gene3D" id="3.30.565.10">
    <property type="entry name" value="Histidine kinase-like ATPase, C-terminal domain"/>
    <property type="match status" value="1"/>
</dbReference>
<feature type="transmembrane region" description="Helical" evidence="2">
    <location>
        <begin position="63"/>
        <end position="83"/>
    </location>
</feature>
<accession>A0A921STL3</accession>
<evidence type="ECO:0000313" key="5">
    <source>
        <dbReference type="Proteomes" id="UP000760668"/>
    </source>
</evidence>
<dbReference type="EMBL" id="DYUC01000105">
    <property type="protein sequence ID" value="HJG87412.1"/>
    <property type="molecule type" value="Genomic_DNA"/>
</dbReference>
<reference evidence="4" key="2">
    <citation type="submission" date="2021-09" db="EMBL/GenBank/DDBJ databases">
        <authorList>
            <person name="Gilroy R."/>
        </authorList>
    </citation>
    <scope>NUCLEOTIDE SEQUENCE</scope>
    <source>
        <strain evidence="4">CHK179-5677</strain>
    </source>
</reference>
<keyword evidence="2" id="KW-0812">Transmembrane</keyword>
<gene>
    <name evidence="4" type="ORF">K8V01_10400</name>
</gene>
<proteinExistence type="predicted"/>
<protein>
    <submittedName>
        <fullName evidence="4">ATP-binding protein</fullName>
    </submittedName>
</protein>
<comment type="caution">
    <text evidence="4">The sequence shown here is derived from an EMBL/GenBank/DDBJ whole genome shotgun (WGS) entry which is preliminary data.</text>
</comment>